<dbReference type="InterPro" id="IPR017517">
    <property type="entry name" value="Maleyloyr_isom"/>
</dbReference>
<dbReference type="SUPFAM" id="SSF109854">
    <property type="entry name" value="DinB/YfiT-like putative metalloenzymes"/>
    <property type="match status" value="1"/>
</dbReference>
<proteinExistence type="predicted"/>
<dbReference type="NCBIfam" id="TIGR03083">
    <property type="entry name" value="maleylpyruvate isomerase family mycothiol-dependent enzyme"/>
    <property type="match status" value="1"/>
</dbReference>
<name>A0A7I7YDP0_9MYCO</name>
<protein>
    <submittedName>
        <fullName evidence="1">TIGR03086 family protein</fullName>
    </submittedName>
</protein>
<dbReference type="InterPro" id="IPR034660">
    <property type="entry name" value="DinB/YfiT-like"/>
</dbReference>
<keyword evidence="2" id="KW-1185">Reference proteome</keyword>
<evidence type="ECO:0000313" key="2">
    <source>
        <dbReference type="Proteomes" id="UP000467385"/>
    </source>
</evidence>
<gene>
    <name evidence="1" type="ORF">MCNS_29280</name>
</gene>
<dbReference type="EMBL" id="AP022613">
    <property type="protein sequence ID" value="BBZ39865.1"/>
    <property type="molecule type" value="Genomic_DNA"/>
</dbReference>
<dbReference type="AlphaFoldDB" id="A0A7I7YDP0"/>
<reference evidence="1 2" key="1">
    <citation type="journal article" date="2019" name="Emerg. Microbes Infect.">
        <title>Comprehensive subspecies identification of 175 nontuberculous mycobacteria species based on 7547 genomic profiles.</title>
        <authorList>
            <person name="Matsumoto Y."/>
            <person name="Kinjo T."/>
            <person name="Motooka D."/>
            <person name="Nabeya D."/>
            <person name="Jung N."/>
            <person name="Uechi K."/>
            <person name="Horii T."/>
            <person name="Iida T."/>
            <person name="Fujita J."/>
            <person name="Nakamura S."/>
        </authorList>
    </citation>
    <scope>NUCLEOTIDE SEQUENCE [LARGE SCALE GENOMIC DNA]</scope>
    <source>
        <strain evidence="1 2">JCM 14738</strain>
    </source>
</reference>
<sequence>MIPIEHSPTLTRWCIAGCEAMMTEMYADVGEFHLAVCRRFGDAVQSADGKWDRLSPCASWDARAVVEHVIGFHDVLLLRPLGLKPERPRDDPQRRWELTFHALHDALGREGLFERVVQVPAVGTNQATTLDARKLVPSLTRDVLVHTWDLARAVGADDRLDPGWCAVFVNDLPAEPTALSASGMFAAPVAVDDGADVQSKLLARLGRDPSWRGE</sequence>
<accession>A0A7I7YDP0</accession>
<dbReference type="Proteomes" id="UP000467385">
    <property type="component" value="Chromosome"/>
</dbReference>
<organism evidence="1 2">
    <name type="scientific">Mycobacterium conspicuum</name>
    <dbReference type="NCBI Taxonomy" id="44010"/>
    <lineage>
        <taxon>Bacteria</taxon>
        <taxon>Bacillati</taxon>
        <taxon>Actinomycetota</taxon>
        <taxon>Actinomycetes</taxon>
        <taxon>Mycobacteriales</taxon>
        <taxon>Mycobacteriaceae</taxon>
        <taxon>Mycobacterium</taxon>
    </lineage>
</organism>
<evidence type="ECO:0000313" key="1">
    <source>
        <dbReference type="EMBL" id="BBZ39865.1"/>
    </source>
</evidence>